<dbReference type="PANTHER" id="PTHR43289:SF6">
    <property type="entry name" value="SERINE_THREONINE-PROTEIN KINASE NEKL-3"/>
    <property type="match status" value="1"/>
</dbReference>
<dbReference type="PROSITE" id="PS50011">
    <property type="entry name" value="PROTEIN_KINASE_DOM"/>
    <property type="match status" value="1"/>
</dbReference>
<dbReference type="SUPFAM" id="SSF56112">
    <property type="entry name" value="Protein kinase-like (PK-like)"/>
    <property type="match status" value="1"/>
</dbReference>
<keyword evidence="2" id="KW-0723">Serine/threonine-protein kinase</keyword>
<keyword evidence="6 7" id="KW-0067">ATP-binding</keyword>
<keyword evidence="5 10" id="KW-0418">Kinase</keyword>
<evidence type="ECO:0000313" key="11">
    <source>
        <dbReference type="Proteomes" id="UP000321805"/>
    </source>
</evidence>
<feature type="compositionally biased region" description="Gly residues" evidence="8">
    <location>
        <begin position="342"/>
        <end position="356"/>
    </location>
</feature>
<dbReference type="InterPro" id="IPR011009">
    <property type="entry name" value="Kinase-like_dom_sf"/>
</dbReference>
<dbReference type="PANTHER" id="PTHR43289">
    <property type="entry name" value="MITOGEN-ACTIVATED PROTEIN KINASE KINASE KINASE 20-RELATED"/>
    <property type="match status" value="1"/>
</dbReference>
<dbReference type="AlphaFoldDB" id="A0A5B8TZQ5"/>
<dbReference type="InterPro" id="IPR032710">
    <property type="entry name" value="NTF2-like_dom_sf"/>
</dbReference>
<dbReference type="PROSITE" id="PS00107">
    <property type="entry name" value="PROTEIN_KINASE_ATP"/>
    <property type="match status" value="1"/>
</dbReference>
<keyword evidence="3" id="KW-0808">Transferase</keyword>
<gene>
    <name evidence="10" type="ORF">FSW04_00540</name>
</gene>
<evidence type="ECO:0000256" key="5">
    <source>
        <dbReference type="ARBA" id="ARBA00022777"/>
    </source>
</evidence>
<evidence type="ECO:0000256" key="4">
    <source>
        <dbReference type="ARBA" id="ARBA00022741"/>
    </source>
</evidence>
<dbReference type="SMART" id="SM00220">
    <property type="entry name" value="S_TKc"/>
    <property type="match status" value="1"/>
</dbReference>
<feature type="compositionally biased region" description="Low complexity" evidence="8">
    <location>
        <begin position="320"/>
        <end position="341"/>
    </location>
</feature>
<dbReference type="RefSeq" id="WP_146915156.1">
    <property type="nucleotide sequence ID" value="NZ_CP042430.1"/>
</dbReference>
<dbReference type="EMBL" id="CP042430">
    <property type="protein sequence ID" value="QEC46204.1"/>
    <property type="molecule type" value="Genomic_DNA"/>
</dbReference>
<dbReference type="SUPFAM" id="SSF54427">
    <property type="entry name" value="NTF2-like"/>
    <property type="match status" value="1"/>
</dbReference>
<dbReference type="Gene3D" id="3.10.450.50">
    <property type="match status" value="1"/>
</dbReference>
<dbReference type="InterPro" id="IPR017441">
    <property type="entry name" value="Protein_kinase_ATP_BS"/>
</dbReference>
<proteinExistence type="predicted"/>
<evidence type="ECO:0000256" key="2">
    <source>
        <dbReference type="ARBA" id="ARBA00022527"/>
    </source>
</evidence>
<evidence type="ECO:0000256" key="7">
    <source>
        <dbReference type="PROSITE-ProRule" id="PRU10141"/>
    </source>
</evidence>
<dbReference type="GO" id="GO:0004674">
    <property type="term" value="F:protein serine/threonine kinase activity"/>
    <property type="evidence" value="ECO:0007669"/>
    <property type="project" value="UniProtKB-KW"/>
</dbReference>
<keyword evidence="11" id="KW-1185">Reference proteome</keyword>
<feature type="binding site" evidence="7">
    <location>
        <position position="42"/>
    </location>
    <ligand>
        <name>ATP</name>
        <dbReference type="ChEBI" id="CHEBI:30616"/>
    </ligand>
</feature>
<dbReference type="InterPro" id="IPR008271">
    <property type="entry name" value="Ser/Thr_kinase_AS"/>
</dbReference>
<dbReference type="Gene3D" id="1.10.510.10">
    <property type="entry name" value="Transferase(Phosphotransferase) domain 1"/>
    <property type="match status" value="1"/>
</dbReference>
<organism evidence="10 11">
    <name type="scientific">Baekduia soli</name>
    <dbReference type="NCBI Taxonomy" id="496014"/>
    <lineage>
        <taxon>Bacteria</taxon>
        <taxon>Bacillati</taxon>
        <taxon>Actinomycetota</taxon>
        <taxon>Thermoleophilia</taxon>
        <taxon>Solirubrobacterales</taxon>
        <taxon>Baekduiaceae</taxon>
        <taxon>Baekduia</taxon>
    </lineage>
</organism>
<dbReference type="CDD" id="cd14014">
    <property type="entry name" value="STKc_PknB_like"/>
    <property type="match status" value="1"/>
</dbReference>
<evidence type="ECO:0000256" key="6">
    <source>
        <dbReference type="ARBA" id="ARBA00022840"/>
    </source>
</evidence>
<reference evidence="10 11" key="1">
    <citation type="journal article" date="2018" name="J. Microbiol.">
        <title>Baekduia soli gen. nov., sp. nov., a novel bacterium isolated from the soil of Baekdu Mountain and proposal of a novel family name, Baekduiaceae fam. nov.</title>
        <authorList>
            <person name="An D.S."/>
            <person name="Siddiqi M.Z."/>
            <person name="Kim K.H."/>
            <person name="Yu H.S."/>
            <person name="Im W.T."/>
        </authorList>
    </citation>
    <scope>NUCLEOTIDE SEQUENCE [LARGE SCALE GENOMIC DNA]</scope>
    <source>
        <strain evidence="10 11">BR7-21</strain>
    </source>
</reference>
<dbReference type="PROSITE" id="PS00108">
    <property type="entry name" value="PROTEIN_KINASE_ST"/>
    <property type="match status" value="1"/>
</dbReference>
<evidence type="ECO:0000259" key="9">
    <source>
        <dbReference type="PROSITE" id="PS50011"/>
    </source>
</evidence>
<dbReference type="Gene3D" id="3.30.200.20">
    <property type="entry name" value="Phosphorylase Kinase, domain 1"/>
    <property type="match status" value="1"/>
</dbReference>
<accession>A0A5B8TZQ5</accession>
<keyword evidence="4 7" id="KW-0547">Nucleotide-binding</keyword>
<protein>
    <recommendedName>
        <fullName evidence="1">non-specific serine/threonine protein kinase</fullName>
        <ecNumber evidence="1">2.7.11.1</ecNumber>
    </recommendedName>
</protein>
<evidence type="ECO:0000256" key="8">
    <source>
        <dbReference type="SAM" id="MobiDB-lite"/>
    </source>
</evidence>
<dbReference type="Pfam" id="PF00069">
    <property type="entry name" value="Pkinase"/>
    <property type="match status" value="1"/>
</dbReference>
<name>A0A5B8TZQ5_9ACTN</name>
<dbReference type="FunFam" id="1.10.510.10:FF:000021">
    <property type="entry name" value="Serine/threonine protein kinase"/>
    <property type="match status" value="1"/>
</dbReference>
<feature type="region of interest" description="Disordered" evidence="8">
    <location>
        <begin position="320"/>
        <end position="360"/>
    </location>
</feature>
<feature type="domain" description="Protein kinase" evidence="9">
    <location>
        <begin position="13"/>
        <end position="286"/>
    </location>
</feature>
<dbReference type="Proteomes" id="UP000321805">
    <property type="component" value="Chromosome"/>
</dbReference>
<dbReference type="KEGG" id="bsol:FSW04_00540"/>
<dbReference type="EC" id="2.7.11.1" evidence="1"/>
<dbReference type="GO" id="GO:0005524">
    <property type="term" value="F:ATP binding"/>
    <property type="evidence" value="ECO:0007669"/>
    <property type="project" value="UniProtKB-UniRule"/>
</dbReference>
<evidence type="ECO:0000256" key="1">
    <source>
        <dbReference type="ARBA" id="ARBA00012513"/>
    </source>
</evidence>
<dbReference type="InterPro" id="IPR000719">
    <property type="entry name" value="Prot_kinase_dom"/>
</dbReference>
<dbReference type="OrthoDB" id="9762169at2"/>
<evidence type="ECO:0000256" key="3">
    <source>
        <dbReference type="ARBA" id="ARBA00022679"/>
    </source>
</evidence>
<evidence type="ECO:0000313" key="10">
    <source>
        <dbReference type="EMBL" id="QEC46204.1"/>
    </source>
</evidence>
<sequence>MAELEPGSEFAGCRIEGVLGRGGMGVIYRATEVRLGRPVALKLIATEQASDPDVRERFEREARLTASIDHPNVVPVYAAGEEDGHLYLVMRYVPGTDLQALLRREGRLAPDRAAGIVAQIADALDAAHQTGLVHRDVKPANVLIAAANPPATSSAANGADGWRGHVYLSDFGITRVQSADTRITDSGGWIGTVDFMAPEHLRGEPTDARSDVYALGCVLHSALTGTPPFRRETVPATITAHLHEAPPRPSETPGVPEAFDSVIARALAKEPAGRYPSAGDLGRAARAAATGAVASTARGSVATGAATPEHAEPTRLAPAAGATAVATPPAPPTAVTRVAGGPDPGDGTGAGRGPGSGRPEAVRIQHGRRRKLALAATVLVLALPTILIVRWAAGWGSSTSTGPLSAGEVRDVARSFADAYTNEDDAALRRILTPAVRRVSPNDVQRGRPAVVGEYRRQFAADDVQRYALDGLQATGGMVGRAAGRYTVTRKGAPPITGKLVLGVVRRDGRAVIDQIDTEPRA</sequence>